<protein>
    <submittedName>
        <fullName evidence="1">Uncharacterized protein</fullName>
    </submittedName>
</protein>
<dbReference type="EMBL" id="JAGMWT010000013">
    <property type="protein sequence ID" value="KAH7117656.1"/>
    <property type="molecule type" value="Genomic_DNA"/>
</dbReference>
<comment type="caution">
    <text evidence="1">The sequence shown here is derived from an EMBL/GenBank/DDBJ whole genome shotgun (WGS) entry which is preliminary data.</text>
</comment>
<dbReference type="InterPro" id="IPR036322">
    <property type="entry name" value="WD40_repeat_dom_sf"/>
</dbReference>
<accession>A0A9P9DF85</accession>
<reference evidence="1" key="1">
    <citation type="journal article" date="2021" name="Nat. Commun.">
        <title>Genetic determinants of endophytism in the Arabidopsis root mycobiome.</title>
        <authorList>
            <person name="Mesny F."/>
            <person name="Miyauchi S."/>
            <person name="Thiergart T."/>
            <person name="Pickel B."/>
            <person name="Atanasova L."/>
            <person name="Karlsson M."/>
            <person name="Huettel B."/>
            <person name="Barry K.W."/>
            <person name="Haridas S."/>
            <person name="Chen C."/>
            <person name="Bauer D."/>
            <person name="Andreopoulos W."/>
            <person name="Pangilinan J."/>
            <person name="LaButti K."/>
            <person name="Riley R."/>
            <person name="Lipzen A."/>
            <person name="Clum A."/>
            <person name="Drula E."/>
            <person name="Henrissat B."/>
            <person name="Kohler A."/>
            <person name="Grigoriev I.V."/>
            <person name="Martin F.M."/>
            <person name="Hacquard S."/>
        </authorList>
    </citation>
    <scope>NUCLEOTIDE SEQUENCE</scope>
    <source>
        <strain evidence="1">MPI-CAGE-CH-0243</strain>
    </source>
</reference>
<dbReference type="InterPro" id="IPR014839">
    <property type="entry name" value="Crt10"/>
</dbReference>
<dbReference type="Proteomes" id="UP000700596">
    <property type="component" value="Unassembled WGS sequence"/>
</dbReference>
<dbReference type="OrthoDB" id="5591786at2759"/>
<dbReference type="AlphaFoldDB" id="A0A9P9DF85"/>
<dbReference type="Pfam" id="PF08728">
    <property type="entry name" value="CRT10"/>
    <property type="match status" value="1"/>
</dbReference>
<evidence type="ECO:0000313" key="1">
    <source>
        <dbReference type="EMBL" id="KAH7117656.1"/>
    </source>
</evidence>
<dbReference type="SUPFAM" id="SSF50978">
    <property type="entry name" value="WD40 repeat-like"/>
    <property type="match status" value="1"/>
</dbReference>
<name>A0A9P9DF85_9PLEO</name>
<gene>
    <name evidence="1" type="ORF">B0J11DRAFT_442111</name>
</gene>
<evidence type="ECO:0000313" key="2">
    <source>
        <dbReference type="Proteomes" id="UP000700596"/>
    </source>
</evidence>
<feature type="non-terminal residue" evidence="1">
    <location>
        <position position="1"/>
    </location>
</feature>
<proteinExistence type="predicted"/>
<keyword evidence="2" id="KW-1185">Reference proteome</keyword>
<organism evidence="1 2">
    <name type="scientific">Dendryphion nanum</name>
    <dbReference type="NCBI Taxonomy" id="256645"/>
    <lineage>
        <taxon>Eukaryota</taxon>
        <taxon>Fungi</taxon>
        <taxon>Dikarya</taxon>
        <taxon>Ascomycota</taxon>
        <taxon>Pezizomycotina</taxon>
        <taxon>Dothideomycetes</taxon>
        <taxon>Pleosporomycetidae</taxon>
        <taxon>Pleosporales</taxon>
        <taxon>Torulaceae</taxon>
        <taxon>Dendryphion</taxon>
    </lineage>
</organism>
<sequence length="430" mass="48352">APFIKPYRSNLTALSHEYNHFYYASKDTIIVCEPGFPDQKFSNAPALTLYPPVSAPNLTFYMDRITPHSINQLHVDYLGKEEILLAVCDDGDIIGYRTTAIQAALQMKATKREDNWNPQPRTILHRNVGKSAWGLAVHREARLVAISANNHLITIIAFALTAPPTAEEQIPHNSRTSFRPHGDFPRDRTKDDVFTVTANSNIPSVAFDNTGDDPSGRWLFGSDIQGMTHLYDLHHRHTTSQKIHTPSSPPCVIISKEEIYLLQSSYGAHALLDFSPIVTMHNPLYHETECYDEKDPWTQRHNLFAQIPELGIFIVGANTGRCAVYSFTRVKTKALPTESEHIIYGFRQDFILPFDQQETRGHAVPKHEFLAGIAVGPVQGSLNSERTVDNGASVNRRWRIILLFSEHTVLSYEVGRKCEPGALELGDLMV</sequence>